<evidence type="ECO:0000259" key="7">
    <source>
        <dbReference type="Pfam" id="PF04130"/>
    </source>
</evidence>
<evidence type="ECO:0000256" key="6">
    <source>
        <dbReference type="SAM" id="Coils"/>
    </source>
</evidence>
<dbReference type="GO" id="GO:0031122">
    <property type="term" value="P:cytoplasmic microtubule organization"/>
    <property type="evidence" value="ECO:0000318"/>
    <property type="project" value="GO_Central"/>
</dbReference>
<dbReference type="PANTHER" id="PTHR19302">
    <property type="entry name" value="GAMMA TUBULIN COMPLEX PROTEIN"/>
    <property type="match status" value="1"/>
</dbReference>
<comment type="similarity">
    <text evidence="1 5">Belongs to the TUBGCP family.</text>
</comment>
<dbReference type="GO" id="GO:0000930">
    <property type="term" value="C:gamma-tubulin complex"/>
    <property type="evidence" value="ECO:0000318"/>
    <property type="project" value="GO_Central"/>
</dbReference>
<dbReference type="GO" id="GO:0051225">
    <property type="term" value="P:spindle assembly"/>
    <property type="evidence" value="ECO:0000318"/>
    <property type="project" value="GO_Central"/>
</dbReference>
<dbReference type="GO" id="GO:0000922">
    <property type="term" value="C:spindle pole"/>
    <property type="evidence" value="ECO:0007669"/>
    <property type="project" value="InterPro"/>
</dbReference>
<evidence type="ECO:0000256" key="2">
    <source>
        <dbReference type="ARBA" id="ARBA00022490"/>
    </source>
</evidence>
<dbReference type="PANTHER" id="PTHR19302:SF69">
    <property type="entry name" value="SPINDLE POLE BODY COMPONENT"/>
    <property type="match status" value="1"/>
</dbReference>
<dbReference type="Proteomes" id="UP000000600">
    <property type="component" value="Unassembled WGS sequence"/>
</dbReference>
<dbReference type="eggNOG" id="KOG2000">
    <property type="taxonomic scope" value="Eukaryota"/>
</dbReference>
<dbReference type="STRING" id="5888.A0DAA4"/>
<dbReference type="InterPro" id="IPR042241">
    <property type="entry name" value="GCP_C_sf"/>
</dbReference>
<accession>A0DAA4</accession>
<evidence type="ECO:0000256" key="3">
    <source>
        <dbReference type="ARBA" id="ARBA00022701"/>
    </source>
</evidence>
<name>A0DAA4_PARTE</name>
<evidence type="ECO:0000256" key="5">
    <source>
        <dbReference type="RuleBase" id="RU363050"/>
    </source>
</evidence>
<gene>
    <name evidence="8" type="ORF">GSPATT00014878001</name>
</gene>
<comment type="subcellular location">
    <subcellularLocation>
        <location evidence="5">Cytoplasm</location>
        <location evidence="5">Cytoskeleton</location>
        <location evidence="5">Microtubule organizing center</location>
    </subcellularLocation>
</comment>
<keyword evidence="2 5" id="KW-0963">Cytoplasm</keyword>
<sequence length="951" mass="113051">MLSINTMVEVDDLQQLIPTEKKRHIKSGFLNYEETIKKGGHFMQSISCEQFHPYQTFSWDSKSEVPEVFQLNKPQEQQNLLGSMTHLQPSNKPFDLNFEIPRLSEHMSISSFLTHRPLAESKLIPTPQQTQESEASTSKELSFFELLQGTNVKRPKYWEDLCMYIQNVGDDSMNSQAVELQPIQIKQKFDCISQLKSQGLVIITQKQYIQFVIQMLLGFQNEYFVFDIDQLSYIQQQTIYVEDMTSLQQITQKFIELANYIQRLRFYLLTPSNTILRSKINTILQSFVDEIEQKILQITILDEEMTILHFQIYIKHLNKQIKTIFDIFTADDCSQVNRALYERIIQINQRDEFLVKAFYELNNFQLDIFAKGINSQDVDLQIPQHFPPQFSSTYANTVQSLALITQLKVLKVQHVEEILTICQISELYLQQNLKQKNQYIQTIYKSKEQSLKEIIRKFQIFVTEKEKQEQVRRKIEFQRIQMQVRIQQQKYLESQQAKQASQKHQKNELLVQIEVNRINRKYNKLIENQEERNLQLEQELNEKKKLQKEKEQLLMQLADLGINIQDAKKNNEISVELNPTPIQLITKKAVDTLLEETPKMQNQEELLTDGLQEQIEDNHIMEEQIEKQNESEKNPQIKVENQQEKFEEELLDNCQYSFQLQLEVCIGMHARLHNQLVNKSIHFLLFEQLNFLQLWNNIKKYYFTSDGDFVDQNIFQLIDNENNFIPNKLTEIDIFPKLKSKSKLARERQGFYECQISDQLQIKIESKAQLLKACFTNSILQQILIFFDQIIKLRYCSHNLRRNWKYIQYIKDPKIANSYGMLRYQMQTFIDIYQNYIFYDVLESTWNDFKQQLTNAKSVDEIINVEGNYLNKILETTLLKSDKKIIKESYNQCQQMINQFIQILEFQYNFGLIQKQPPDISKLSQNFKKQSDFFSKFITWLKDPTTFDRPV</sequence>
<dbReference type="RefSeq" id="XP_001447368.1">
    <property type="nucleotide sequence ID" value="XM_001447331.2"/>
</dbReference>
<evidence type="ECO:0000313" key="9">
    <source>
        <dbReference type="Proteomes" id="UP000000600"/>
    </source>
</evidence>
<dbReference type="GO" id="GO:0007020">
    <property type="term" value="P:microtubule nucleation"/>
    <property type="evidence" value="ECO:0000318"/>
    <property type="project" value="GO_Central"/>
</dbReference>
<reference evidence="8 9" key="1">
    <citation type="journal article" date="2006" name="Nature">
        <title>Global trends of whole-genome duplications revealed by the ciliate Paramecium tetraurelia.</title>
        <authorList>
            <consortium name="Genoscope"/>
            <person name="Aury J.-M."/>
            <person name="Jaillon O."/>
            <person name="Duret L."/>
            <person name="Noel B."/>
            <person name="Jubin C."/>
            <person name="Porcel B.M."/>
            <person name="Segurens B."/>
            <person name="Daubin V."/>
            <person name="Anthouard V."/>
            <person name="Aiach N."/>
            <person name="Arnaiz O."/>
            <person name="Billaut A."/>
            <person name="Beisson J."/>
            <person name="Blanc I."/>
            <person name="Bouhouche K."/>
            <person name="Camara F."/>
            <person name="Duharcourt S."/>
            <person name="Guigo R."/>
            <person name="Gogendeau D."/>
            <person name="Katinka M."/>
            <person name="Keller A.-M."/>
            <person name="Kissmehl R."/>
            <person name="Klotz C."/>
            <person name="Koll F."/>
            <person name="Le Moue A."/>
            <person name="Lepere C."/>
            <person name="Malinsky S."/>
            <person name="Nowacki M."/>
            <person name="Nowak J.K."/>
            <person name="Plattner H."/>
            <person name="Poulain J."/>
            <person name="Ruiz F."/>
            <person name="Serrano V."/>
            <person name="Zagulski M."/>
            <person name="Dessen P."/>
            <person name="Betermier M."/>
            <person name="Weissenbach J."/>
            <person name="Scarpelli C."/>
            <person name="Schachter V."/>
            <person name="Sperling L."/>
            <person name="Meyer E."/>
            <person name="Cohen J."/>
            <person name="Wincker P."/>
        </authorList>
    </citation>
    <scope>NUCLEOTIDE SEQUENCE [LARGE SCALE GENOMIC DNA]</scope>
    <source>
        <strain evidence="8 9">Stock d4-2</strain>
    </source>
</reference>
<keyword evidence="3 5" id="KW-0493">Microtubule</keyword>
<dbReference type="EMBL" id="CT868352">
    <property type="protein sequence ID" value="CAK79971.1"/>
    <property type="molecule type" value="Genomic_DNA"/>
</dbReference>
<dbReference type="AlphaFoldDB" id="A0DAA4"/>
<dbReference type="OMA" id="WDSKSEV"/>
<feature type="domain" description="Gamma tubulin complex component C-terminal" evidence="7">
    <location>
        <begin position="758"/>
        <end position="938"/>
    </location>
</feature>
<dbReference type="InParanoid" id="A0DAA4"/>
<evidence type="ECO:0000256" key="4">
    <source>
        <dbReference type="ARBA" id="ARBA00023212"/>
    </source>
</evidence>
<feature type="coiled-coil region" evidence="6">
    <location>
        <begin position="519"/>
        <end position="570"/>
    </location>
</feature>
<dbReference type="Gene3D" id="1.20.120.1900">
    <property type="entry name" value="Gamma-tubulin complex, C-terminal domain"/>
    <property type="match status" value="1"/>
</dbReference>
<dbReference type="GO" id="GO:0005874">
    <property type="term" value="C:microtubule"/>
    <property type="evidence" value="ECO:0007669"/>
    <property type="project" value="UniProtKB-KW"/>
</dbReference>
<protein>
    <recommendedName>
        <fullName evidence="5">Spindle pole body component</fullName>
    </recommendedName>
</protein>
<keyword evidence="9" id="KW-1185">Reference proteome</keyword>
<dbReference type="HOGENOM" id="CLU_309839_0_0_1"/>
<dbReference type="InterPro" id="IPR007259">
    <property type="entry name" value="GCP"/>
</dbReference>
<dbReference type="OrthoDB" id="2192946at2759"/>
<proteinExistence type="inferred from homology"/>
<dbReference type="GO" id="GO:0043015">
    <property type="term" value="F:gamma-tubulin binding"/>
    <property type="evidence" value="ECO:0000318"/>
    <property type="project" value="GO_Central"/>
</dbReference>
<keyword evidence="4 5" id="KW-0206">Cytoskeleton</keyword>
<dbReference type="GO" id="GO:0000278">
    <property type="term" value="P:mitotic cell cycle"/>
    <property type="evidence" value="ECO:0000318"/>
    <property type="project" value="GO_Central"/>
</dbReference>
<dbReference type="KEGG" id="ptm:GSPATT00014878001"/>
<organism evidence="8 9">
    <name type="scientific">Paramecium tetraurelia</name>
    <dbReference type="NCBI Taxonomy" id="5888"/>
    <lineage>
        <taxon>Eukaryota</taxon>
        <taxon>Sar</taxon>
        <taxon>Alveolata</taxon>
        <taxon>Ciliophora</taxon>
        <taxon>Intramacronucleata</taxon>
        <taxon>Oligohymenophorea</taxon>
        <taxon>Peniculida</taxon>
        <taxon>Parameciidae</taxon>
        <taxon>Paramecium</taxon>
    </lineage>
</organism>
<dbReference type="GeneID" id="5033153"/>
<keyword evidence="6" id="KW-0175">Coiled coil</keyword>
<evidence type="ECO:0000313" key="8">
    <source>
        <dbReference type="EMBL" id="CAK79971.1"/>
    </source>
</evidence>
<dbReference type="Pfam" id="PF04130">
    <property type="entry name" value="GCP_C_terminal"/>
    <property type="match status" value="1"/>
</dbReference>
<dbReference type="InterPro" id="IPR040457">
    <property type="entry name" value="GCP_C"/>
</dbReference>
<evidence type="ECO:0000256" key="1">
    <source>
        <dbReference type="ARBA" id="ARBA00010337"/>
    </source>
</evidence>
<dbReference type="GO" id="GO:0051321">
    <property type="term" value="P:meiotic cell cycle"/>
    <property type="evidence" value="ECO:0000318"/>
    <property type="project" value="GO_Central"/>
</dbReference>